<evidence type="ECO:0000313" key="1">
    <source>
        <dbReference type="EMBL" id="MCC5601752.1"/>
    </source>
</evidence>
<dbReference type="NCBIfam" id="NF033564">
    <property type="entry name" value="transpos_ISAs1"/>
    <property type="match status" value="1"/>
</dbReference>
<organism evidence="1 2">
    <name type="scientific">Nostoc favosum CHAB5714</name>
    <dbReference type="NCBI Taxonomy" id="2780399"/>
    <lineage>
        <taxon>Bacteria</taxon>
        <taxon>Bacillati</taxon>
        <taxon>Cyanobacteriota</taxon>
        <taxon>Cyanophyceae</taxon>
        <taxon>Nostocales</taxon>
        <taxon>Nostocaceae</taxon>
        <taxon>Nostoc</taxon>
        <taxon>Nostoc favosum</taxon>
    </lineage>
</organism>
<comment type="caution">
    <text evidence="1">The sequence shown here is derived from an EMBL/GenBank/DDBJ whole genome shotgun (WGS) entry which is preliminary data.</text>
</comment>
<keyword evidence="2" id="KW-1185">Reference proteome</keyword>
<protein>
    <submittedName>
        <fullName evidence="1">ISAs1 family transposase</fullName>
    </submittedName>
</protein>
<sequence>MMVVRSSQHWNKTTQVVQFYITSLASDANKIGSAIRQHCVRENSVHWTLDVTFHEDESRIRSLHSPQNFALLRRIALNAIEARIIFSSQHSPKITTSSYEPSLYAFCFGCGSLKLRPSAIIPLSIGFETR</sequence>
<dbReference type="InterPro" id="IPR051698">
    <property type="entry name" value="Transposase_11-like"/>
</dbReference>
<evidence type="ECO:0000313" key="2">
    <source>
        <dbReference type="Proteomes" id="UP001199525"/>
    </source>
</evidence>
<dbReference type="PANTHER" id="PTHR30298">
    <property type="entry name" value="H REPEAT-ASSOCIATED PREDICTED TRANSPOSASE"/>
    <property type="match status" value="1"/>
</dbReference>
<dbReference type="EMBL" id="JAIVFQ010000037">
    <property type="protein sequence ID" value="MCC5601752.1"/>
    <property type="molecule type" value="Genomic_DNA"/>
</dbReference>
<dbReference type="PANTHER" id="PTHR30298:SF0">
    <property type="entry name" value="PROTEIN YBFL-RELATED"/>
    <property type="match status" value="1"/>
</dbReference>
<gene>
    <name evidence="1" type="ORF">LC586_21735</name>
</gene>
<reference evidence="1 2" key="1">
    <citation type="journal article" date="2021" name="Microorganisms">
        <title>Genome Evolution of Filamentous Cyanobacterium Nostoc Species: From Facultative Symbiosis to Free Living.</title>
        <authorList>
            <person name="Huo D."/>
            <person name="Li H."/>
            <person name="Cai F."/>
            <person name="Guo X."/>
            <person name="Qiao Z."/>
            <person name="Wang W."/>
            <person name="Yu G."/>
            <person name="Li R."/>
        </authorList>
    </citation>
    <scope>NUCLEOTIDE SEQUENCE [LARGE SCALE GENOMIC DNA]</scope>
    <source>
        <strain evidence="1 2">CHAB 5714</strain>
    </source>
</reference>
<proteinExistence type="predicted"/>
<dbReference type="InterPro" id="IPR047647">
    <property type="entry name" value="ISAs1_transpos"/>
</dbReference>
<name>A0ABS8IC19_9NOSO</name>
<accession>A0ABS8IC19</accession>
<dbReference type="Proteomes" id="UP001199525">
    <property type="component" value="Unassembled WGS sequence"/>
</dbReference>